<feature type="transmembrane region" description="Helical" evidence="1">
    <location>
        <begin position="133"/>
        <end position="154"/>
    </location>
</feature>
<gene>
    <name evidence="2" type="ORF">EDD41_2145</name>
</gene>
<keyword evidence="1" id="KW-0812">Transmembrane</keyword>
<keyword evidence="1" id="KW-1133">Transmembrane helix</keyword>
<evidence type="ECO:0000256" key="1">
    <source>
        <dbReference type="SAM" id="Phobius"/>
    </source>
</evidence>
<accession>A0A3N1ZVN7</accession>
<dbReference type="AlphaFoldDB" id="A0A3N1ZVN7"/>
<evidence type="ECO:0000313" key="2">
    <source>
        <dbReference type="EMBL" id="ROR54911.1"/>
    </source>
</evidence>
<feature type="transmembrane region" description="Helical" evidence="1">
    <location>
        <begin position="12"/>
        <end position="28"/>
    </location>
</feature>
<dbReference type="RefSeq" id="WP_123575868.1">
    <property type="nucleotide sequence ID" value="NZ_RKHG01000001.1"/>
</dbReference>
<sequence length="191" mass="20474">MGYLVGRLVIHRWCWGLAGAVLLLAIRMPGVGWLGWLTMVLLLVGDVLWVQAARRVAEPRRMPTAGYILMALLGIPFLLAATVGLLFLAGAEMDGDAAWSVPQALLVALDHLPAWLAASLLGESPRPRLMRIVSLVGMVLVVPALFLAAMWCAPGAASELLLPLPVLAWLAVLGSMDLLSRRAASRRGITQ</sequence>
<name>A0A3N1ZVN7_9ACTN</name>
<feature type="transmembrane region" description="Helical" evidence="1">
    <location>
        <begin position="34"/>
        <end position="53"/>
    </location>
</feature>
<protein>
    <submittedName>
        <fullName evidence="2">Uncharacterized protein</fullName>
    </submittedName>
</protein>
<proteinExistence type="predicted"/>
<dbReference type="EMBL" id="RKHG01000001">
    <property type="protein sequence ID" value="ROR54911.1"/>
    <property type="molecule type" value="Genomic_DNA"/>
</dbReference>
<feature type="transmembrane region" description="Helical" evidence="1">
    <location>
        <begin position="65"/>
        <end position="89"/>
    </location>
</feature>
<evidence type="ECO:0000313" key="3">
    <source>
        <dbReference type="Proteomes" id="UP000275749"/>
    </source>
</evidence>
<reference evidence="2 3" key="1">
    <citation type="submission" date="2018-11" db="EMBL/GenBank/DDBJ databases">
        <title>Sequencing the genomes of 1000 actinobacteria strains.</title>
        <authorList>
            <person name="Klenk H.-P."/>
        </authorList>
    </citation>
    <scope>NUCLEOTIDE SEQUENCE [LARGE SCALE GENOMIC DNA]</scope>
    <source>
        <strain evidence="2 3">DSM 10546</strain>
    </source>
</reference>
<organism evidence="2 3">
    <name type="scientific">Luteococcus japonicus</name>
    <dbReference type="NCBI Taxonomy" id="33984"/>
    <lineage>
        <taxon>Bacteria</taxon>
        <taxon>Bacillati</taxon>
        <taxon>Actinomycetota</taxon>
        <taxon>Actinomycetes</taxon>
        <taxon>Propionibacteriales</taxon>
        <taxon>Propionibacteriaceae</taxon>
        <taxon>Luteococcus</taxon>
    </lineage>
</organism>
<feature type="transmembrane region" description="Helical" evidence="1">
    <location>
        <begin position="101"/>
        <end position="121"/>
    </location>
</feature>
<keyword evidence="1" id="KW-0472">Membrane</keyword>
<feature type="transmembrane region" description="Helical" evidence="1">
    <location>
        <begin position="160"/>
        <end position="179"/>
    </location>
</feature>
<dbReference type="Proteomes" id="UP000275749">
    <property type="component" value="Unassembled WGS sequence"/>
</dbReference>
<comment type="caution">
    <text evidence="2">The sequence shown here is derived from an EMBL/GenBank/DDBJ whole genome shotgun (WGS) entry which is preliminary data.</text>
</comment>